<organism evidence="1 2">
    <name type="scientific">Nocardia carnea</name>
    <dbReference type="NCBI Taxonomy" id="37328"/>
    <lineage>
        <taxon>Bacteria</taxon>
        <taxon>Bacillati</taxon>
        <taxon>Actinomycetota</taxon>
        <taxon>Actinomycetes</taxon>
        <taxon>Mycobacteriales</taxon>
        <taxon>Nocardiaceae</taxon>
        <taxon>Nocardia</taxon>
    </lineage>
</organism>
<comment type="caution">
    <text evidence="1">The sequence shown here is derived from an EMBL/GenBank/DDBJ whole genome shotgun (WGS) entry which is preliminary data.</text>
</comment>
<protein>
    <submittedName>
        <fullName evidence="1">FtsK/SpoIIIE domain-containing protein</fullName>
    </submittedName>
</protein>
<keyword evidence="2" id="KW-1185">Reference proteome</keyword>
<gene>
    <name evidence="1" type="ORF">ACH4WX_04890</name>
</gene>
<name>A0ABW7TIH5_9NOCA</name>
<accession>A0ABW7TIH5</accession>
<dbReference type="RefSeq" id="WP_033241738.1">
    <property type="nucleotide sequence ID" value="NZ_JBIRUQ010000001.1"/>
</dbReference>
<dbReference type="Proteomes" id="UP001611263">
    <property type="component" value="Unassembled WGS sequence"/>
</dbReference>
<dbReference type="InterPro" id="IPR027417">
    <property type="entry name" value="P-loop_NTPase"/>
</dbReference>
<proteinExistence type="predicted"/>
<sequence length="101" mass="10574">MGKTRAVAALAELAEYGPSYGVHLVITVGKWSPIPLALEAGFGGHVELFPADPSDSPAGEELAARVPHLPGFSITADGHQLLTALPPASTEIPIRDHWNTV</sequence>
<evidence type="ECO:0000313" key="1">
    <source>
        <dbReference type="EMBL" id="MFI1460042.1"/>
    </source>
</evidence>
<dbReference type="Gene3D" id="3.40.50.300">
    <property type="entry name" value="P-loop containing nucleotide triphosphate hydrolases"/>
    <property type="match status" value="1"/>
</dbReference>
<dbReference type="EMBL" id="JBIRUQ010000001">
    <property type="protein sequence ID" value="MFI1460042.1"/>
    <property type="molecule type" value="Genomic_DNA"/>
</dbReference>
<reference evidence="1 2" key="1">
    <citation type="submission" date="2024-10" db="EMBL/GenBank/DDBJ databases">
        <title>The Natural Products Discovery Center: Release of the First 8490 Sequenced Strains for Exploring Actinobacteria Biosynthetic Diversity.</title>
        <authorList>
            <person name="Kalkreuter E."/>
            <person name="Kautsar S.A."/>
            <person name="Yang D."/>
            <person name="Bader C.D."/>
            <person name="Teijaro C.N."/>
            <person name="Fluegel L."/>
            <person name="Davis C.M."/>
            <person name="Simpson J.R."/>
            <person name="Lauterbach L."/>
            <person name="Steele A.D."/>
            <person name="Gui C."/>
            <person name="Meng S."/>
            <person name="Li G."/>
            <person name="Viehrig K."/>
            <person name="Ye F."/>
            <person name="Su P."/>
            <person name="Kiefer A.F."/>
            <person name="Nichols A."/>
            <person name="Cepeda A.J."/>
            <person name="Yan W."/>
            <person name="Fan B."/>
            <person name="Jiang Y."/>
            <person name="Adhikari A."/>
            <person name="Zheng C.-J."/>
            <person name="Schuster L."/>
            <person name="Cowan T.M."/>
            <person name="Smanski M.J."/>
            <person name="Chevrette M.G."/>
            <person name="De Carvalho L.P.S."/>
            <person name="Shen B."/>
        </authorList>
    </citation>
    <scope>NUCLEOTIDE SEQUENCE [LARGE SCALE GENOMIC DNA]</scope>
    <source>
        <strain evidence="1 2">NPDC020568</strain>
    </source>
</reference>
<dbReference type="GeneID" id="93509557"/>
<evidence type="ECO:0000313" key="2">
    <source>
        <dbReference type="Proteomes" id="UP001611263"/>
    </source>
</evidence>